<keyword evidence="3" id="KW-0547">Nucleotide-binding</keyword>
<dbReference type="InterPro" id="IPR035531">
    <property type="entry name" value="GTPBP1-like"/>
</dbReference>
<feature type="compositionally biased region" description="Basic residues" evidence="5">
    <location>
        <begin position="23"/>
        <end position="33"/>
    </location>
</feature>
<dbReference type="GO" id="GO:0005737">
    <property type="term" value="C:cytoplasm"/>
    <property type="evidence" value="ECO:0007669"/>
    <property type="project" value="UniProtKB-SubCell"/>
</dbReference>
<evidence type="ECO:0000313" key="9">
    <source>
        <dbReference type="EMBL" id="SSX31358.1"/>
    </source>
</evidence>
<evidence type="ECO:0000256" key="1">
    <source>
        <dbReference type="ARBA" id="ARBA00004496"/>
    </source>
</evidence>
<evidence type="ECO:0000259" key="6">
    <source>
        <dbReference type="PROSITE" id="PS51722"/>
    </source>
</evidence>
<dbReference type="InterPro" id="IPR009000">
    <property type="entry name" value="Transl_B-barrel_sf"/>
</dbReference>
<dbReference type="OMA" id="ENMPMKI"/>
<feature type="domain" description="Tr-type G" evidence="6">
    <location>
        <begin position="177"/>
        <end position="406"/>
    </location>
</feature>
<protein>
    <submittedName>
        <fullName evidence="7">CSON003415 protein</fullName>
    </submittedName>
    <submittedName>
        <fullName evidence="9">CSON003565 protein</fullName>
    </submittedName>
</protein>
<dbReference type="InterPro" id="IPR027417">
    <property type="entry name" value="P-loop_NTPase"/>
</dbReference>
<dbReference type="InterPro" id="IPR050055">
    <property type="entry name" value="EF-Tu_GTPase"/>
</dbReference>
<keyword evidence="4" id="KW-0342">GTP-binding</keyword>
<dbReference type="AlphaFoldDB" id="A0A336L3T0"/>
<dbReference type="PANTHER" id="PTHR43721">
    <property type="entry name" value="ELONGATION FACTOR TU-RELATED"/>
    <property type="match status" value="1"/>
</dbReference>
<evidence type="ECO:0000313" key="8">
    <source>
        <dbReference type="EMBL" id="SSX31190.1"/>
    </source>
</evidence>
<dbReference type="CDD" id="cd03708">
    <property type="entry name" value="GTPBP_III"/>
    <property type="match status" value="1"/>
</dbReference>
<accession>A0A336L3T0</accession>
<evidence type="ECO:0000256" key="3">
    <source>
        <dbReference type="ARBA" id="ARBA00022741"/>
    </source>
</evidence>
<dbReference type="EMBL" id="UFQT01001617">
    <property type="protein sequence ID" value="SSX31190.1"/>
    <property type="molecule type" value="Genomic_DNA"/>
</dbReference>
<dbReference type="EMBL" id="UFQT01001665">
    <property type="protein sequence ID" value="SSX31358.1"/>
    <property type="molecule type" value="Genomic_DNA"/>
</dbReference>
<comment type="similarity">
    <text evidence="2">Belongs to the TRAFAC class translation factor GTPase superfamily. Classic translation factor GTPase family. EF-Tu/EF-1A subfamily.</text>
</comment>
<dbReference type="PANTHER" id="PTHR43721:SF3">
    <property type="entry name" value="GTP-BINDING PROTEIN 2"/>
    <property type="match status" value="1"/>
</dbReference>
<reference evidence="7" key="1">
    <citation type="submission" date="2018-04" db="EMBL/GenBank/DDBJ databases">
        <authorList>
            <person name="Go L.Y."/>
            <person name="Mitchell J.A."/>
        </authorList>
    </citation>
    <scope>NUCLEOTIDE SEQUENCE</scope>
    <source>
        <tissue evidence="7">Whole organism</tissue>
    </source>
</reference>
<comment type="subcellular location">
    <subcellularLocation>
        <location evidence="1">Cytoplasm</location>
    </subcellularLocation>
</comment>
<dbReference type="GO" id="GO:0005525">
    <property type="term" value="F:GTP binding"/>
    <property type="evidence" value="ECO:0007669"/>
    <property type="project" value="UniProtKB-KW"/>
</dbReference>
<dbReference type="VEuPathDB" id="VectorBase:CSON003565"/>
<sequence>MDGFFSLFDPADSENNSTDSNNRHHRTNGHHPQRFKETNGNSRHNGNIKKYRGENGREEQQILDFEQGHLPPEPQLGNIEYKLKLINPGAQRLEHLVTQMKWRLREGAGEAIYEIGVSDNGQLYGLSENDMNTSLQTLTTMAQKLGASTTVLRRKSIAGRRSVCEVLVRKVPEDQHNIELRVAVLGANDAGKSTLLGVLTQNEMDNGRGRARLNMFRHLHEIQTGRTSCISHETLGFDADGNVINYGGGEMITAEEISDKSMKLVSFMDCAGYRRYMKTTVHALSGYLPNIACLVISAAGVNKSLGNITEEHMQIIRALDMPFFCVITKVDLTSPELTIRELTLTLSSIGCRKVPYVIYNEDDVLTANARLSENVVPIFCVSNVTGVGLDLLSKFLFVLSPDTSNSEKERLEKEPILFHIDEIFKIAEIGPVCGGLLAKGVITENTKAKVGPLNDGSFHPIEIQTIHRNKAPCRIVKALQSASLSFADTENLPQIRNGMVIISDKDDEDEPRGVYFFQATISVLHHKTTINAGFQCTVHINSIRQTAIIVGIMGSSGLSTGKSGSAVFRFVGHPEYVKPGMRILFREGSTKGIGTVTQVFASNEKAC</sequence>
<reference evidence="8" key="2">
    <citation type="submission" date="2018-07" db="EMBL/GenBank/DDBJ databases">
        <authorList>
            <person name="Quirk P.G."/>
            <person name="Krulwich T.A."/>
        </authorList>
    </citation>
    <scope>NUCLEOTIDE SEQUENCE</scope>
</reference>
<dbReference type="PROSITE" id="PS51722">
    <property type="entry name" value="G_TR_2"/>
    <property type="match status" value="1"/>
</dbReference>
<proteinExistence type="inferred from homology"/>
<dbReference type="CDD" id="cd03694">
    <property type="entry name" value="GTPBP_II"/>
    <property type="match status" value="1"/>
</dbReference>
<feature type="region of interest" description="Disordered" evidence="5">
    <location>
        <begin position="1"/>
        <end position="54"/>
    </location>
</feature>
<dbReference type="SUPFAM" id="SSF52540">
    <property type="entry name" value="P-loop containing nucleoside triphosphate hydrolases"/>
    <property type="match status" value="1"/>
</dbReference>
<evidence type="ECO:0000256" key="2">
    <source>
        <dbReference type="ARBA" id="ARBA00007249"/>
    </source>
</evidence>
<evidence type="ECO:0000256" key="4">
    <source>
        <dbReference type="ARBA" id="ARBA00023134"/>
    </source>
</evidence>
<dbReference type="InterPro" id="IPR009001">
    <property type="entry name" value="Transl_elong_EF1A/Init_IF2_C"/>
</dbReference>
<dbReference type="VEuPathDB" id="VectorBase:CSON003415"/>
<name>A0A336L3T0_CULSO</name>
<dbReference type="GO" id="GO:0003746">
    <property type="term" value="F:translation elongation factor activity"/>
    <property type="evidence" value="ECO:0007669"/>
    <property type="project" value="TreeGrafter"/>
</dbReference>
<dbReference type="EMBL" id="UFQS01001617">
    <property type="protein sequence ID" value="SSX11623.1"/>
    <property type="molecule type" value="Genomic_DNA"/>
</dbReference>
<dbReference type="Pfam" id="PF00009">
    <property type="entry name" value="GTP_EFTU"/>
    <property type="match status" value="1"/>
</dbReference>
<dbReference type="SUPFAM" id="SSF50465">
    <property type="entry name" value="EF-Tu/eEF-1alpha/eIF2-gamma C-terminal domain"/>
    <property type="match status" value="1"/>
</dbReference>
<dbReference type="CDD" id="cd04165">
    <property type="entry name" value="GTPBP1_like"/>
    <property type="match status" value="1"/>
</dbReference>
<evidence type="ECO:0000313" key="7">
    <source>
        <dbReference type="EMBL" id="SSX11623.1"/>
    </source>
</evidence>
<evidence type="ECO:0000256" key="5">
    <source>
        <dbReference type="SAM" id="MobiDB-lite"/>
    </source>
</evidence>
<dbReference type="Gene3D" id="3.40.50.300">
    <property type="entry name" value="P-loop containing nucleotide triphosphate hydrolases"/>
    <property type="match status" value="1"/>
</dbReference>
<organism evidence="7">
    <name type="scientific">Culicoides sonorensis</name>
    <name type="common">Biting midge</name>
    <dbReference type="NCBI Taxonomy" id="179676"/>
    <lineage>
        <taxon>Eukaryota</taxon>
        <taxon>Metazoa</taxon>
        <taxon>Ecdysozoa</taxon>
        <taxon>Arthropoda</taxon>
        <taxon>Hexapoda</taxon>
        <taxon>Insecta</taxon>
        <taxon>Pterygota</taxon>
        <taxon>Neoptera</taxon>
        <taxon>Endopterygota</taxon>
        <taxon>Diptera</taxon>
        <taxon>Nematocera</taxon>
        <taxon>Chironomoidea</taxon>
        <taxon>Ceratopogonidae</taxon>
        <taxon>Ceratopogoninae</taxon>
        <taxon>Culicoides</taxon>
        <taxon>Monoculicoides</taxon>
    </lineage>
</organism>
<dbReference type="SUPFAM" id="SSF50447">
    <property type="entry name" value="Translation proteins"/>
    <property type="match status" value="1"/>
</dbReference>
<dbReference type="Gene3D" id="2.40.30.10">
    <property type="entry name" value="Translation factors"/>
    <property type="match status" value="1"/>
</dbReference>
<dbReference type="InterPro" id="IPR000795">
    <property type="entry name" value="T_Tr_GTP-bd_dom"/>
</dbReference>
<gene>
    <name evidence="7" type="primary">CSON003415</name>
    <name evidence="9" type="synonym">CSON003565</name>
</gene>
<dbReference type="GO" id="GO:0003924">
    <property type="term" value="F:GTPase activity"/>
    <property type="evidence" value="ECO:0007669"/>
    <property type="project" value="InterPro"/>
</dbReference>